<keyword evidence="1" id="KW-0812">Transmembrane</keyword>
<evidence type="ECO:0008006" key="4">
    <source>
        <dbReference type="Google" id="ProtNLM"/>
    </source>
</evidence>
<keyword evidence="3" id="KW-1185">Reference proteome</keyword>
<evidence type="ECO:0000313" key="2">
    <source>
        <dbReference type="EMBL" id="KAI6650894.1"/>
    </source>
</evidence>
<name>A0AAV7JPY7_9METZ</name>
<evidence type="ECO:0000256" key="1">
    <source>
        <dbReference type="SAM" id="Phobius"/>
    </source>
</evidence>
<reference evidence="2 3" key="1">
    <citation type="journal article" date="2023" name="BMC Biol.">
        <title>The compact genome of the sponge Oopsacas minuta (Hexactinellida) is lacking key metazoan core genes.</title>
        <authorList>
            <person name="Santini S."/>
            <person name="Schenkelaars Q."/>
            <person name="Jourda C."/>
            <person name="Duchesne M."/>
            <person name="Belahbib H."/>
            <person name="Rocher C."/>
            <person name="Selva M."/>
            <person name="Riesgo A."/>
            <person name="Vervoort M."/>
            <person name="Leys S.P."/>
            <person name="Kodjabachian L."/>
            <person name="Le Bivic A."/>
            <person name="Borchiellini C."/>
            <person name="Claverie J.M."/>
            <person name="Renard E."/>
        </authorList>
    </citation>
    <scope>NUCLEOTIDE SEQUENCE [LARGE SCALE GENOMIC DNA]</scope>
    <source>
        <strain evidence="2">SPO-2</strain>
    </source>
</reference>
<keyword evidence="1" id="KW-0472">Membrane</keyword>
<sequence>MTNNKPVKTIPNLSIYPDDVIDLPKPNNMKPESTPFIQPYVSDIRQAVQRTSLNLAQYARQNFVKFNTHWMKVNAFLHSENFHLSAIGVSSSLGTFLLVRKRKPIWRYSMPILVGVTLTGYAYIRKEWDKFDMYSNIIALQRRTPEEVNNISITKDENSNSENS</sequence>
<feature type="transmembrane region" description="Helical" evidence="1">
    <location>
        <begin position="105"/>
        <end position="124"/>
    </location>
</feature>
<gene>
    <name evidence="2" type="ORF">LOD99_5734</name>
</gene>
<dbReference type="EMBL" id="JAKMXF010000309">
    <property type="protein sequence ID" value="KAI6650894.1"/>
    <property type="molecule type" value="Genomic_DNA"/>
</dbReference>
<evidence type="ECO:0000313" key="3">
    <source>
        <dbReference type="Proteomes" id="UP001165289"/>
    </source>
</evidence>
<dbReference type="AlphaFoldDB" id="A0AAV7JPY7"/>
<organism evidence="2 3">
    <name type="scientific">Oopsacas minuta</name>
    <dbReference type="NCBI Taxonomy" id="111878"/>
    <lineage>
        <taxon>Eukaryota</taxon>
        <taxon>Metazoa</taxon>
        <taxon>Porifera</taxon>
        <taxon>Hexactinellida</taxon>
        <taxon>Hexasterophora</taxon>
        <taxon>Lyssacinosida</taxon>
        <taxon>Leucopsacidae</taxon>
        <taxon>Oopsacas</taxon>
    </lineage>
</organism>
<keyword evidence="1" id="KW-1133">Transmembrane helix</keyword>
<proteinExistence type="predicted"/>
<protein>
    <recommendedName>
        <fullName evidence="4">MICOS complex subunit</fullName>
    </recommendedName>
</protein>
<comment type="caution">
    <text evidence="2">The sequence shown here is derived from an EMBL/GenBank/DDBJ whole genome shotgun (WGS) entry which is preliminary data.</text>
</comment>
<accession>A0AAV7JPY7</accession>
<dbReference type="Proteomes" id="UP001165289">
    <property type="component" value="Unassembled WGS sequence"/>
</dbReference>